<evidence type="ECO:0000313" key="8">
    <source>
        <dbReference type="Proteomes" id="UP000242877"/>
    </source>
</evidence>
<dbReference type="SUPFAM" id="SSF54373">
    <property type="entry name" value="FAD-linked reductases, C-terminal domain"/>
    <property type="match status" value="1"/>
</dbReference>
<protein>
    <submittedName>
        <fullName evidence="7">FAD dependent oxidoreductase</fullName>
    </submittedName>
</protein>
<dbReference type="Gene3D" id="3.40.50.720">
    <property type="entry name" value="NAD(P)-binding Rossmann-like Domain"/>
    <property type="match status" value="1"/>
</dbReference>
<dbReference type="GO" id="GO:0003884">
    <property type="term" value="F:D-amino-acid oxidase activity"/>
    <property type="evidence" value="ECO:0007669"/>
    <property type="project" value="InterPro"/>
</dbReference>
<dbReference type="Pfam" id="PF01266">
    <property type="entry name" value="DAO"/>
    <property type="match status" value="1"/>
</dbReference>
<name>A0A168CBW0_9EURO</name>
<dbReference type="OrthoDB" id="2015447at2759"/>
<organism evidence="7 8">
    <name type="scientific">Ascosphaera apis ARSEF 7405</name>
    <dbReference type="NCBI Taxonomy" id="392613"/>
    <lineage>
        <taxon>Eukaryota</taxon>
        <taxon>Fungi</taxon>
        <taxon>Dikarya</taxon>
        <taxon>Ascomycota</taxon>
        <taxon>Pezizomycotina</taxon>
        <taxon>Eurotiomycetes</taxon>
        <taxon>Eurotiomycetidae</taxon>
        <taxon>Onygenales</taxon>
        <taxon>Ascosphaeraceae</taxon>
        <taxon>Ascosphaera</taxon>
    </lineage>
</organism>
<keyword evidence="3" id="KW-0285">Flavoprotein</keyword>
<dbReference type="PANTHER" id="PTHR11530:SF26">
    <property type="entry name" value="FAD DEPENDENT OXIDOREDUCTASE SUPERFAMILY (AFU_ORTHOLOGUE AFUA_5G13940)"/>
    <property type="match status" value="1"/>
</dbReference>
<evidence type="ECO:0000256" key="2">
    <source>
        <dbReference type="ARBA" id="ARBA00006730"/>
    </source>
</evidence>
<feature type="domain" description="FAD dependent oxidoreductase" evidence="6">
    <location>
        <begin position="11"/>
        <end position="390"/>
    </location>
</feature>
<dbReference type="GO" id="GO:0019478">
    <property type="term" value="P:D-amino acid catabolic process"/>
    <property type="evidence" value="ECO:0007669"/>
    <property type="project" value="TreeGrafter"/>
</dbReference>
<dbReference type="InterPro" id="IPR006181">
    <property type="entry name" value="D-amino_acid_oxidase_CS"/>
</dbReference>
<dbReference type="GO" id="GO:0005737">
    <property type="term" value="C:cytoplasm"/>
    <property type="evidence" value="ECO:0007669"/>
    <property type="project" value="TreeGrafter"/>
</dbReference>
<dbReference type="PIRSF" id="PIRSF000189">
    <property type="entry name" value="D-aa_oxidase"/>
    <property type="match status" value="1"/>
</dbReference>
<keyword evidence="4" id="KW-0274">FAD</keyword>
<dbReference type="PROSITE" id="PS00677">
    <property type="entry name" value="DAO"/>
    <property type="match status" value="1"/>
</dbReference>
<dbReference type="InterPro" id="IPR006076">
    <property type="entry name" value="FAD-dep_OxRdtase"/>
</dbReference>
<accession>A0A168CBW0</accession>
<comment type="cofactor">
    <cofactor evidence="1">
        <name>FAD</name>
        <dbReference type="ChEBI" id="CHEBI:57692"/>
    </cofactor>
</comment>
<evidence type="ECO:0000256" key="1">
    <source>
        <dbReference type="ARBA" id="ARBA00001974"/>
    </source>
</evidence>
<reference evidence="7 8" key="1">
    <citation type="journal article" date="2016" name="Genome Biol. Evol.">
        <title>Divergent and convergent evolution of fungal pathogenicity.</title>
        <authorList>
            <person name="Shang Y."/>
            <person name="Xiao G."/>
            <person name="Zheng P."/>
            <person name="Cen K."/>
            <person name="Zhan S."/>
            <person name="Wang C."/>
        </authorList>
    </citation>
    <scope>NUCLEOTIDE SEQUENCE [LARGE SCALE GENOMIC DNA]</scope>
    <source>
        <strain evidence="7 8">ARSEF 7405</strain>
    </source>
</reference>
<dbReference type="EMBL" id="AZGZ01000003">
    <property type="protein sequence ID" value="KZZ96401.1"/>
    <property type="molecule type" value="Genomic_DNA"/>
</dbReference>
<evidence type="ECO:0000259" key="6">
    <source>
        <dbReference type="Pfam" id="PF01266"/>
    </source>
</evidence>
<evidence type="ECO:0000256" key="4">
    <source>
        <dbReference type="ARBA" id="ARBA00022827"/>
    </source>
</evidence>
<comment type="caution">
    <text evidence="7">The sequence shown here is derived from an EMBL/GenBank/DDBJ whole genome shotgun (WGS) entry which is preliminary data.</text>
</comment>
<keyword evidence="8" id="KW-1185">Reference proteome</keyword>
<dbReference type="PANTHER" id="PTHR11530">
    <property type="entry name" value="D-AMINO ACID OXIDASE"/>
    <property type="match status" value="1"/>
</dbReference>
<gene>
    <name evidence="7" type="ORF">AAP_01174</name>
</gene>
<evidence type="ECO:0000256" key="3">
    <source>
        <dbReference type="ARBA" id="ARBA00022630"/>
    </source>
</evidence>
<evidence type="ECO:0000313" key="7">
    <source>
        <dbReference type="EMBL" id="KZZ96401.1"/>
    </source>
</evidence>
<keyword evidence="5" id="KW-0560">Oxidoreductase</keyword>
<dbReference type="GO" id="GO:0071949">
    <property type="term" value="F:FAD binding"/>
    <property type="evidence" value="ECO:0007669"/>
    <property type="project" value="InterPro"/>
</dbReference>
<sequence>MSRIVSQKQAIVVVGAGVIGLTSALTLLHTLPSESYAVYLLAETFPTDVIATPDPDPSYATTLAGAHFRPIPAVSPQLKHEAQLAKKTYETWKRVARDAPEMGVRMCEGIEFIDAGAPALRDYQALEREYVGQEGFRLIDMRDVKGPGGPQKKEGSEMLGASIPDGTAFGCRYDTYTIDTEICAVHLLRRFRINGGSVIRKRLRKIEEAFEAIPADKRAGNIPLVINCSGMGFDDPSTFVIRGQTCLVRNVLPDDEFKTITRQLRDGSWSFIIPRPLLGGTIVGGTKQPNDWSCNPDPQVREQLLQNAAELCPSLLGRNKKWDVVRDIVGRRPARKGGIRLELETLVDEYNSSKNNGDLETAQGKSVIHAYGVGGRGWELSWGIAEEVVKMATDCLGEDRLKSIRSDYGKHRL</sequence>
<proteinExistence type="inferred from homology"/>
<comment type="similarity">
    <text evidence="2">Belongs to the DAMOX/DASOX family.</text>
</comment>
<dbReference type="AlphaFoldDB" id="A0A168CBW0"/>
<evidence type="ECO:0000256" key="5">
    <source>
        <dbReference type="ARBA" id="ARBA00023002"/>
    </source>
</evidence>
<dbReference type="VEuPathDB" id="FungiDB:AAP_01174"/>
<dbReference type="Gene3D" id="3.30.9.10">
    <property type="entry name" value="D-Amino Acid Oxidase, subunit A, domain 2"/>
    <property type="match status" value="1"/>
</dbReference>
<dbReference type="SUPFAM" id="SSF51971">
    <property type="entry name" value="Nucleotide-binding domain"/>
    <property type="match status" value="1"/>
</dbReference>
<dbReference type="InterPro" id="IPR023209">
    <property type="entry name" value="DAO"/>
</dbReference>
<dbReference type="Proteomes" id="UP000242877">
    <property type="component" value="Unassembled WGS sequence"/>
</dbReference>